<keyword evidence="3" id="KW-0408">Iron</keyword>
<evidence type="ECO:0000256" key="3">
    <source>
        <dbReference type="ARBA" id="ARBA00023004"/>
    </source>
</evidence>
<accession>A0A835E5P6</accession>
<keyword evidence="6" id="KW-1185">Reference proteome</keyword>
<feature type="compositionally biased region" description="Basic and acidic residues" evidence="4">
    <location>
        <begin position="66"/>
        <end position="84"/>
    </location>
</feature>
<feature type="region of interest" description="Disordered" evidence="4">
    <location>
        <begin position="61"/>
        <end position="87"/>
    </location>
</feature>
<dbReference type="Proteomes" id="UP000636709">
    <property type="component" value="Unassembled WGS sequence"/>
</dbReference>
<comment type="similarity">
    <text evidence="1">Belongs to the cytochrome P450 family.</text>
</comment>
<dbReference type="EMBL" id="JACEFO010002259">
    <property type="protein sequence ID" value="KAF8670368.1"/>
    <property type="molecule type" value="Genomic_DNA"/>
</dbReference>
<keyword evidence="2" id="KW-0479">Metal-binding</keyword>
<proteinExistence type="inferred from homology"/>
<dbReference type="AlphaFoldDB" id="A0A835E5P6"/>
<organism evidence="5 6">
    <name type="scientific">Digitaria exilis</name>
    <dbReference type="NCBI Taxonomy" id="1010633"/>
    <lineage>
        <taxon>Eukaryota</taxon>
        <taxon>Viridiplantae</taxon>
        <taxon>Streptophyta</taxon>
        <taxon>Embryophyta</taxon>
        <taxon>Tracheophyta</taxon>
        <taxon>Spermatophyta</taxon>
        <taxon>Magnoliopsida</taxon>
        <taxon>Liliopsida</taxon>
        <taxon>Poales</taxon>
        <taxon>Poaceae</taxon>
        <taxon>PACMAD clade</taxon>
        <taxon>Panicoideae</taxon>
        <taxon>Panicodae</taxon>
        <taxon>Paniceae</taxon>
        <taxon>Anthephorinae</taxon>
        <taxon>Digitaria</taxon>
    </lineage>
</organism>
<evidence type="ECO:0000256" key="1">
    <source>
        <dbReference type="ARBA" id="ARBA00010617"/>
    </source>
</evidence>
<reference evidence="5" key="1">
    <citation type="submission" date="2020-07" db="EMBL/GenBank/DDBJ databases">
        <title>Genome sequence and genetic diversity analysis of an under-domesticated orphan crop, white fonio (Digitaria exilis).</title>
        <authorList>
            <person name="Bennetzen J.L."/>
            <person name="Chen S."/>
            <person name="Ma X."/>
            <person name="Wang X."/>
            <person name="Yssel A.E.J."/>
            <person name="Chaluvadi S.R."/>
            <person name="Johnson M."/>
            <person name="Gangashetty P."/>
            <person name="Hamidou F."/>
            <person name="Sanogo M.D."/>
            <person name="Zwaenepoel A."/>
            <person name="Wallace J."/>
            <person name="Van De Peer Y."/>
            <person name="Van Deynze A."/>
        </authorList>
    </citation>
    <scope>NUCLEOTIDE SEQUENCE</scope>
    <source>
        <tissue evidence="5">Leaves</tissue>
    </source>
</reference>
<comment type="caution">
    <text evidence="5">The sequence shown here is derived from an EMBL/GenBank/DDBJ whole genome shotgun (WGS) entry which is preliminary data.</text>
</comment>
<name>A0A835E5P6_9POAL</name>
<gene>
    <name evidence="5" type="ORF">HU200_050670</name>
</gene>
<protein>
    <submittedName>
        <fullName evidence="5">Uncharacterized protein</fullName>
    </submittedName>
</protein>
<dbReference type="PANTHER" id="PTHR47955">
    <property type="entry name" value="CYTOCHROME P450 FAMILY 71 PROTEIN"/>
    <property type="match status" value="1"/>
</dbReference>
<sequence length="253" mass="27253">MADLPRNDVLFLPLLVAATTTGRLPPSPWALPVIGHIHRSHRRRACRIGHLPVIALADADAPQPDAARDEARAGEDDGEKRAAGVEDEDLLDREDQLDRLTIKADMFAASSETSSTTLQWGHGRADEEPKSDAQGPGRVEYVTDYLPLLMPRECRSPCRVLGLDVPAWAIDRQGPDLLGQTSRKTSDVDFKGTDFEFIPFGAGRPGSGPRAGLSPVPLRLGASGRGGARRGELDMTEAPGIAHLVLLPTVRVP</sequence>
<evidence type="ECO:0000313" key="5">
    <source>
        <dbReference type="EMBL" id="KAF8670368.1"/>
    </source>
</evidence>
<dbReference type="GO" id="GO:0046872">
    <property type="term" value="F:metal ion binding"/>
    <property type="evidence" value="ECO:0007669"/>
    <property type="project" value="UniProtKB-KW"/>
</dbReference>
<evidence type="ECO:0000256" key="2">
    <source>
        <dbReference type="ARBA" id="ARBA00022723"/>
    </source>
</evidence>
<evidence type="ECO:0000256" key="4">
    <source>
        <dbReference type="SAM" id="MobiDB-lite"/>
    </source>
</evidence>
<evidence type="ECO:0000313" key="6">
    <source>
        <dbReference type="Proteomes" id="UP000636709"/>
    </source>
</evidence>
<feature type="region of interest" description="Disordered" evidence="4">
    <location>
        <begin position="113"/>
        <end position="137"/>
    </location>
</feature>